<name>A0ABP8UH38_9ACTN</name>
<evidence type="ECO:0000256" key="11">
    <source>
        <dbReference type="ARBA" id="ARBA00029811"/>
    </source>
</evidence>
<keyword evidence="6" id="KW-0645">Protease</keyword>
<protein>
    <recommendedName>
        <fullName evidence="5">Aminopeptidase N</fullName>
        <ecNumber evidence="4">3.4.11.2</ecNumber>
    </recommendedName>
    <alternativeName>
        <fullName evidence="11">Alanine aminopeptidase</fullName>
    </alternativeName>
    <alternativeName>
        <fullName evidence="12">Lysyl aminopeptidase</fullName>
    </alternativeName>
</protein>
<keyword evidence="7" id="KW-0479">Metal-binding</keyword>
<dbReference type="SUPFAM" id="SSF55486">
    <property type="entry name" value="Metalloproteases ('zincins'), catalytic domain"/>
    <property type="match status" value="1"/>
</dbReference>
<comment type="catalytic activity">
    <reaction evidence="1">
        <text>Release of an N-terminal amino acid, Xaa-|-Yaa- from a peptide, amide or arylamide. Xaa is preferably Ala, but may be most amino acids including Pro (slow action). When a terminal hydrophobic residue is followed by a prolyl residue, the two may be released as an intact Xaa-Pro dipeptide.</text>
        <dbReference type="EC" id="3.4.11.2"/>
    </reaction>
</comment>
<proteinExistence type="inferred from homology"/>
<dbReference type="EC" id="3.4.11.2" evidence="4"/>
<evidence type="ECO:0000313" key="16">
    <source>
        <dbReference type="Proteomes" id="UP001501442"/>
    </source>
</evidence>
<dbReference type="PANTHER" id="PTHR11533:SF297">
    <property type="entry name" value="AMINOPEPTIDASE N"/>
    <property type="match status" value="1"/>
</dbReference>
<dbReference type="Proteomes" id="UP001501442">
    <property type="component" value="Unassembled WGS sequence"/>
</dbReference>
<reference evidence="16" key="1">
    <citation type="journal article" date="2019" name="Int. J. Syst. Evol. Microbiol.">
        <title>The Global Catalogue of Microorganisms (GCM) 10K type strain sequencing project: providing services to taxonomists for standard genome sequencing and annotation.</title>
        <authorList>
            <consortium name="The Broad Institute Genomics Platform"/>
            <consortium name="The Broad Institute Genome Sequencing Center for Infectious Disease"/>
            <person name="Wu L."/>
            <person name="Ma J."/>
        </authorList>
    </citation>
    <scope>NUCLEOTIDE SEQUENCE [LARGE SCALE GENOMIC DNA]</scope>
    <source>
        <strain evidence="16">JCM 17939</strain>
    </source>
</reference>
<comment type="cofactor">
    <cofactor evidence="2">
        <name>Zn(2+)</name>
        <dbReference type="ChEBI" id="CHEBI:29105"/>
    </cofactor>
</comment>
<keyword evidence="10" id="KW-0482">Metalloprotease</keyword>
<keyword evidence="13" id="KW-0732">Signal</keyword>
<evidence type="ECO:0000256" key="12">
    <source>
        <dbReference type="ARBA" id="ARBA00031533"/>
    </source>
</evidence>
<keyword evidence="9" id="KW-0862">Zinc</keyword>
<comment type="similarity">
    <text evidence="3">Belongs to the peptidase M1 family.</text>
</comment>
<dbReference type="EMBL" id="BAABHK010000009">
    <property type="protein sequence ID" value="GAA4631151.1"/>
    <property type="molecule type" value="Genomic_DNA"/>
</dbReference>
<evidence type="ECO:0000256" key="4">
    <source>
        <dbReference type="ARBA" id="ARBA00012564"/>
    </source>
</evidence>
<evidence type="ECO:0000256" key="3">
    <source>
        <dbReference type="ARBA" id="ARBA00010136"/>
    </source>
</evidence>
<evidence type="ECO:0000256" key="10">
    <source>
        <dbReference type="ARBA" id="ARBA00023049"/>
    </source>
</evidence>
<organism evidence="15 16">
    <name type="scientific">Actinoallomurus vinaceus</name>
    <dbReference type="NCBI Taxonomy" id="1080074"/>
    <lineage>
        <taxon>Bacteria</taxon>
        <taxon>Bacillati</taxon>
        <taxon>Actinomycetota</taxon>
        <taxon>Actinomycetes</taxon>
        <taxon>Streptosporangiales</taxon>
        <taxon>Thermomonosporaceae</taxon>
        <taxon>Actinoallomurus</taxon>
    </lineage>
</organism>
<feature type="signal peptide" evidence="13">
    <location>
        <begin position="1"/>
        <end position="26"/>
    </location>
</feature>
<evidence type="ECO:0000256" key="5">
    <source>
        <dbReference type="ARBA" id="ARBA00015611"/>
    </source>
</evidence>
<feature type="domain" description="Peptidase M1 membrane alanine aminopeptidase" evidence="14">
    <location>
        <begin position="344"/>
        <end position="483"/>
    </location>
</feature>
<keyword evidence="8" id="KW-0378">Hydrolase</keyword>
<dbReference type="InterPro" id="IPR001930">
    <property type="entry name" value="Peptidase_M1"/>
</dbReference>
<dbReference type="InterPro" id="IPR042097">
    <property type="entry name" value="Aminopeptidase_N-like_N_sf"/>
</dbReference>
<evidence type="ECO:0000313" key="15">
    <source>
        <dbReference type="EMBL" id="GAA4631151.1"/>
    </source>
</evidence>
<sequence>MARLTPRALSIAAVVAATGLLAPLSAAEAQSGFTPGAPGAGDPYFPDMGNGGYNARHYSLSLTYDSGTKAINAHAKIFATATQNLSRFDLDFLGPLKIGKLTVDGHAAAYKRTGAQELVITPRHGLRKGRAFTVDVAYSGVPQLINDKALGVSGWIATHDGAVALSQPFGSATWYPVNDSTGDKATYDFAITVPKGLKALANGEPAGTRTHGSTTTYRWVDRQPTASELVMVAIGHFDVKDTRTPSGLRNITAVDPAAVKPAARTTASESTDRRRLPAVSVASPSGDFNTATANVIEWEQKLFGRYPFGSVGGIDVLAPNVGYSLETQGRPVYARRTAGALPSADLLAHELGHQWFGDSVTPAQWKHIWLNEGFATYAEWLYSEQHGGETAQQLFDQAYASTKTDWSGKVADPGRDHIFDDLVYTRAAMTIHQIRKAVGDETFFKLIKAWPAAHRHGNDTTAQFIAFTEHFTHKDLDKLFKAWVYSAGKPAL</sequence>
<dbReference type="InterPro" id="IPR050344">
    <property type="entry name" value="Peptidase_M1_aminopeptidases"/>
</dbReference>
<dbReference type="CDD" id="cd09603">
    <property type="entry name" value="M1_APN_like"/>
    <property type="match status" value="1"/>
</dbReference>
<evidence type="ECO:0000256" key="9">
    <source>
        <dbReference type="ARBA" id="ARBA00022833"/>
    </source>
</evidence>
<feature type="chain" id="PRO_5045321916" description="Aminopeptidase N" evidence="13">
    <location>
        <begin position="27"/>
        <end position="492"/>
    </location>
</feature>
<dbReference type="SUPFAM" id="SSF63737">
    <property type="entry name" value="Leukotriene A4 hydrolase N-terminal domain"/>
    <property type="match status" value="1"/>
</dbReference>
<dbReference type="PANTHER" id="PTHR11533">
    <property type="entry name" value="PROTEASE M1 ZINC METALLOPROTEASE"/>
    <property type="match status" value="1"/>
</dbReference>
<dbReference type="Gene3D" id="2.60.40.1730">
    <property type="entry name" value="tricorn interacting facor f3 domain"/>
    <property type="match status" value="1"/>
</dbReference>
<dbReference type="InterPro" id="IPR027268">
    <property type="entry name" value="Peptidase_M4/M1_CTD_sf"/>
</dbReference>
<evidence type="ECO:0000256" key="2">
    <source>
        <dbReference type="ARBA" id="ARBA00001947"/>
    </source>
</evidence>
<dbReference type="RefSeq" id="WP_345434387.1">
    <property type="nucleotide sequence ID" value="NZ_BAABHK010000009.1"/>
</dbReference>
<evidence type="ECO:0000256" key="8">
    <source>
        <dbReference type="ARBA" id="ARBA00022801"/>
    </source>
</evidence>
<keyword evidence="16" id="KW-1185">Reference proteome</keyword>
<dbReference type="Gene3D" id="1.10.390.10">
    <property type="entry name" value="Neutral Protease Domain 2"/>
    <property type="match status" value="1"/>
</dbReference>
<evidence type="ECO:0000256" key="6">
    <source>
        <dbReference type="ARBA" id="ARBA00022670"/>
    </source>
</evidence>
<dbReference type="Pfam" id="PF01433">
    <property type="entry name" value="Peptidase_M1"/>
    <property type="match status" value="1"/>
</dbReference>
<dbReference type="PRINTS" id="PR00756">
    <property type="entry name" value="ALADIPTASE"/>
</dbReference>
<comment type="caution">
    <text evidence="15">The sequence shown here is derived from an EMBL/GenBank/DDBJ whole genome shotgun (WGS) entry which is preliminary data.</text>
</comment>
<evidence type="ECO:0000259" key="14">
    <source>
        <dbReference type="Pfam" id="PF01433"/>
    </source>
</evidence>
<evidence type="ECO:0000256" key="1">
    <source>
        <dbReference type="ARBA" id="ARBA00000098"/>
    </source>
</evidence>
<evidence type="ECO:0000256" key="7">
    <source>
        <dbReference type="ARBA" id="ARBA00022723"/>
    </source>
</evidence>
<accession>A0ABP8UH38</accession>
<evidence type="ECO:0000256" key="13">
    <source>
        <dbReference type="SAM" id="SignalP"/>
    </source>
</evidence>
<gene>
    <name evidence="15" type="ORF">GCM10023196_059400</name>
</gene>
<dbReference type="InterPro" id="IPR014782">
    <property type="entry name" value="Peptidase_M1_dom"/>
</dbReference>